<dbReference type="Pfam" id="PF14559">
    <property type="entry name" value="TPR_19"/>
    <property type="match status" value="1"/>
</dbReference>
<keyword evidence="2" id="KW-1133">Transmembrane helix</keyword>
<sequence>MLNKWERLGIEPTSDVKLIKRAYASKLKMYHPEDDPQGYQALREAYEWAMKQSQLHSNTVELEEQPKPSEQVKPPIKQPTHNKQNHIPPKLVLDFNRTQNFATPDEVVAAFIQKVANLYDDFSRRIDESCWLVLLQDKVMWNISVSEKLFKEISYFLNEYCYLPIEIWDILNQSFDWTGTYYKNPNDFEVRYPQIYKRVIQRSPECLFNYVELLQAEELDYDSYLAKREVACSALLNHELEDARAALIAAQKQFAEDPALIHLICTYCTMTGDLQWGREISQQGAVKYPDIQDMWLHRAYFDYYCHEAKEALQAIEPILRCTPDHTGALALALQCHLELGQLDQAEQICELMLSRVPNDIEAITGLAIISERRFQALPKGNRKERMQLLRLLGMGMTFQQRVLGLIKGLKLAWLVIIAAVFLQSFIYVEVKNELGMSPWEYIRSNDDVRHHVQPVGNTAELKQAFEQNQTARLELSQVKYIGLNRVYQGDMEKFVDADEKTKEQVNQNELPKSGVGYVFIGYVGNESILVITNNINNTSNVKIVGRPKLLVSSILNKAFAAWASLGYGEKRNASYVLDHPVSEFYIDTQADLLGNVKQLAYKWSPYIVILVLMYWFIFNQIRNLWRWLRYV</sequence>
<dbReference type="SUPFAM" id="SSF48452">
    <property type="entry name" value="TPR-like"/>
    <property type="match status" value="2"/>
</dbReference>
<reference evidence="4 5" key="1">
    <citation type="submission" date="2021-03" db="EMBL/GenBank/DDBJ databases">
        <title>Genomic Encyclopedia of Type Strains, Phase IV (KMG-IV): sequencing the most valuable type-strain genomes for metagenomic binning, comparative biology and taxonomic classification.</title>
        <authorList>
            <person name="Goeker M."/>
        </authorList>
    </citation>
    <scope>NUCLEOTIDE SEQUENCE [LARGE SCALE GENOMIC DNA]</scope>
    <source>
        <strain evidence="4 5">DSM 14349</strain>
    </source>
</reference>
<feature type="transmembrane region" description="Helical" evidence="2">
    <location>
        <begin position="603"/>
        <end position="621"/>
    </location>
</feature>
<feature type="region of interest" description="Disordered" evidence="1">
    <location>
        <begin position="59"/>
        <end position="83"/>
    </location>
</feature>
<dbReference type="RefSeq" id="WP_210090440.1">
    <property type="nucleotide sequence ID" value="NZ_JAGGKG010000019.1"/>
</dbReference>
<evidence type="ECO:0000256" key="2">
    <source>
        <dbReference type="SAM" id="Phobius"/>
    </source>
</evidence>
<dbReference type="InterPro" id="IPR001623">
    <property type="entry name" value="DnaJ_domain"/>
</dbReference>
<gene>
    <name evidence="4" type="ORF">J2Z32_003513</name>
</gene>
<dbReference type="Gene3D" id="1.25.40.10">
    <property type="entry name" value="Tetratricopeptide repeat domain"/>
    <property type="match status" value="1"/>
</dbReference>
<keyword evidence="2" id="KW-0812">Transmembrane</keyword>
<dbReference type="Proteomes" id="UP001519272">
    <property type="component" value="Unassembled WGS sequence"/>
</dbReference>
<evidence type="ECO:0000313" key="5">
    <source>
        <dbReference type="Proteomes" id="UP001519272"/>
    </source>
</evidence>
<accession>A0ABS4FW86</accession>
<dbReference type="InterPro" id="IPR011990">
    <property type="entry name" value="TPR-like_helical_dom_sf"/>
</dbReference>
<keyword evidence="2" id="KW-0472">Membrane</keyword>
<evidence type="ECO:0000256" key="1">
    <source>
        <dbReference type="SAM" id="MobiDB-lite"/>
    </source>
</evidence>
<evidence type="ECO:0000259" key="3">
    <source>
        <dbReference type="PROSITE" id="PS50076"/>
    </source>
</evidence>
<dbReference type="PROSITE" id="PS50076">
    <property type="entry name" value="DNAJ_2"/>
    <property type="match status" value="1"/>
</dbReference>
<protein>
    <submittedName>
        <fullName evidence="4">Tetratricopeptide (TPR) repeat protein</fullName>
    </submittedName>
</protein>
<dbReference type="EMBL" id="JAGGKG010000019">
    <property type="protein sequence ID" value="MBP1906848.1"/>
    <property type="molecule type" value="Genomic_DNA"/>
</dbReference>
<comment type="caution">
    <text evidence="4">The sequence shown here is derived from an EMBL/GenBank/DDBJ whole genome shotgun (WGS) entry which is preliminary data.</text>
</comment>
<keyword evidence="5" id="KW-1185">Reference proteome</keyword>
<evidence type="ECO:0000313" key="4">
    <source>
        <dbReference type="EMBL" id="MBP1906848.1"/>
    </source>
</evidence>
<feature type="transmembrane region" description="Helical" evidence="2">
    <location>
        <begin position="412"/>
        <end position="430"/>
    </location>
</feature>
<proteinExistence type="predicted"/>
<organism evidence="4 5">
    <name type="scientific">Paenibacillus turicensis</name>
    <dbReference type="NCBI Taxonomy" id="160487"/>
    <lineage>
        <taxon>Bacteria</taxon>
        <taxon>Bacillati</taxon>
        <taxon>Bacillota</taxon>
        <taxon>Bacilli</taxon>
        <taxon>Bacillales</taxon>
        <taxon>Paenibacillaceae</taxon>
        <taxon>Paenibacillus</taxon>
    </lineage>
</organism>
<dbReference type="CDD" id="cd06257">
    <property type="entry name" value="DnaJ"/>
    <property type="match status" value="1"/>
</dbReference>
<feature type="domain" description="J" evidence="3">
    <location>
        <begin position="3"/>
        <end position="54"/>
    </location>
</feature>
<name>A0ABS4FW86_9BACL</name>